<protein>
    <recommendedName>
        <fullName evidence="2">TGS domain-containing protein</fullName>
    </recommendedName>
</protein>
<feature type="region of interest" description="Disordered" evidence="1">
    <location>
        <begin position="1"/>
        <end position="130"/>
    </location>
</feature>
<dbReference type="EMBL" id="CP028858">
    <property type="protein sequence ID" value="AWB26815.1"/>
    <property type="molecule type" value="Genomic_DNA"/>
</dbReference>
<dbReference type="InterPro" id="IPR012675">
    <property type="entry name" value="Beta-grasp_dom_sf"/>
</dbReference>
<feature type="compositionally biased region" description="Low complexity" evidence="1">
    <location>
        <begin position="75"/>
        <end position="89"/>
    </location>
</feature>
<accession>A0A2R4WZ81</accession>
<sequence>MRRRSTSSRRAITPTGIGVPCCSTTPPRTSRQTYARSWPRSGSRNRRAQASSDTNSGTCRQARPAVSTGPSNGETETSSSAARTRSSSTRPRKRFSTVDRRSSVAQSREPESISASHSGRSSSASCSRRCDRTSDACAKLSGRFEDGFQFGRVRGESAQHEDQQVGPDHELRDEDVLRIVTDR</sequence>
<dbReference type="Proteomes" id="UP000244727">
    <property type="component" value="Chromosome"/>
</dbReference>
<feature type="compositionally biased region" description="Polar residues" evidence="1">
    <location>
        <begin position="48"/>
        <end position="59"/>
    </location>
</feature>
<organism evidence="3 4">
    <name type="scientific">Halococcoides cellulosivorans</name>
    <dbReference type="NCBI Taxonomy" id="1679096"/>
    <lineage>
        <taxon>Archaea</taxon>
        <taxon>Methanobacteriati</taxon>
        <taxon>Methanobacteriota</taxon>
        <taxon>Stenosarchaea group</taxon>
        <taxon>Halobacteria</taxon>
        <taxon>Halobacteriales</taxon>
        <taxon>Haloarculaceae</taxon>
        <taxon>Halococcoides</taxon>
    </lineage>
</organism>
<gene>
    <name evidence="3" type="ORF">HARCEL1_03325</name>
</gene>
<proteinExistence type="predicted"/>
<evidence type="ECO:0000259" key="2">
    <source>
        <dbReference type="Pfam" id="PF02824"/>
    </source>
</evidence>
<reference evidence="3 4" key="1">
    <citation type="submission" date="2018-04" db="EMBL/GenBank/DDBJ databases">
        <title>Halococcoides cellulosivorans gen. nov., sp. nov., an extremely halophilic cellulose-utilizing haloarchaeon from hypersaline lakes.</title>
        <authorList>
            <person name="Sorokin D.Y."/>
            <person name="Toshchakov S.V."/>
            <person name="Samarov N.I."/>
            <person name="Korzhenkov A."/>
            <person name="Kublanov I.V."/>
        </authorList>
    </citation>
    <scope>NUCLEOTIDE SEQUENCE [LARGE SCALE GENOMIC DNA]</scope>
    <source>
        <strain evidence="3 4">HArcel1</strain>
    </source>
</reference>
<name>A0A2R4WZ81_9EURY</name>
<evidence type="ECO:0000256" key="1">
    <source>
        <dbReference type="SAM" id="MobiDB-lite"/>
    </source>
</evidence>
<feature type="domain" description="TGS" evidence="2">
    <location>
        <begin position="134"/>
        <end position="181"/>
    </location>
</feature>
<dbReference type="InterPro" id="IPR004095">
    <property type="entry name" value="TGS"/>
</dbReference>
<dbReference type="KEGG" id="harc:HARCEL1_03325"/>
<feature type="region of interest" description="Disordered" evidence="1">
    <location>
        <begin position="154"/>
        <end position="174"/>
    </location>
</feature>
<evidence type="ECO:0000313" key="3">
    <source>
        <dbReference type="EMBL" id="AWB26815.1"/>
    </source>
</evidence>
<evidence type="ECO:0000313" key="4">
    <source>
        <dbReference type="Proteomes" id="UP000244727"/>
    </source>
</evidence>
<dbReference type="Pfam" id="PF02824">
    <property type="entry name" value="TGS"/>
    <property type="match status" value="1"/>
</dbReference>
<dbReference type="Gene3D" id="3.10.20.30">
    <property type="match status" value="1"/>
</dbReference>
<feature type="compositionally biased region" description="Polar residues" evidence="1">
    <location>
        <begin position="22"/>
        <end position="35"/>
    </location>
</feature>
<dbReference type="AlphaFoldDB" id="A0A2R4WZ81"/>
<feature type="compositionally biased region" description="Low complexity" evidence="1">
    <location>
        <begin position="112"/>
        <end position="127"/>
    </location>
</feature>
<keyword evidence="4" id="KW-1185">Reference proteome</keyword>